<dbReference type="InterPro" id="IPR020635">
    <property type="entry name" value="Tyr_kinase_cat_dom"/>
</dbReference>
<keyword evidence="3" id="KW-0808">Transferase</keyword>
<feature type="domain" description="Fibronectin type-III" evidence="19">
    <location>
        <begin position="285"/>
        <end position="379"/>
    </location>
</feature>
<dbReference type="InterPro" id="IPR000719">
    <property type="entry name" value="Prot_kinase_dom"/>
</dbReference>
<evidence type="ECO:0000259" key="19">
    <source>
        <dbReference type="PROSITE" id="PS50853"/>
    </source>
</evidence>
<dbReference type="Gene3D" id="3.30.200.20">
    <property type="entry name" value="Phosphorylase Kinase, domain 1"/>
    <property type="match status" value="1"/>
</dbReference>
<keyword evidence="5" id="KW-0677">Repeat</keyword>
<dbReference type="InterPro" id="IPR036116">
    <property type="entry name" value="FN3_sf"/>
</dbReference>
<dbReference type="PROSITE" id="PS00107">
    <property type="entry name" value="PROTEIN_KINASE_ATP"/>
    <property type="match status" value="1"/>
</dbReference>
<dbReference type="Gene3D" id="2.60.40.10">
    <property type="entry name" value="Immunoglobulins"/>
    <property type="match status" value="6"/>
</dbReference>
<feature type="transmembrane region" description="Helical" evidence="17">
    <location>
        <begin position="1996"/>
        <end position="2018"/>
    </location>
</feature>
<evidence type="ECO:0000256" key="4">
    <source>
        <dbReference type="ARBA" id="ARBA00022692"/>
    </source>
</evidence>
<dbReference type="PANTHER" id="PTHR24416:SF527">
    <property type="entry name" value="PROTO-ONCOGENE TYROSINE-PROTEIN KINASE ROS"/>
    <property type="match status" value="1"/>
</dbReference>
<dbReference type="CDD" id="cd05044">
    <property type="entry name" value="PTKc_c-ros"/>
    <property type="match status" value="1"/>
</dbReference>
<dbReference type="CDD" id="cd00063">
    <property type="entry name" value="FN3"/>
    <property type="match status" value="5"/>
</dbReference>
<keyword evidence="21" id="KW-1185">Reference proteome</keyword>
<feature type="domain" description="Protein kinase" evidence="18">
    <location>
        <begin position="2085"/>
        <end position="2358"/>
    </location>
</feature>
<dbReference type="PROSITE" id="PS00239">
    <property type="entry name" value="RECEPTOR_TYR_KIN_II"/>
    <property type="match status" value="1"/>
</dbReference>
<organism evidence="20 21">
    <name type="scientific">Nesidiocoris tenuis</name>
    <dbReference type="NCBI Taxonomy" id="355587"/>
    <lineage>
        <taxon>Eukaryota</taxon>
        <taxon>Metazoa</taxon>
        <taxon>Ecdysozoa</taxon>
        <taxon>Arthropoda</taxon>
        <taxon>Hexapoda</taxon>
        <taxon>Insecta</taxon>
        <taxon>Pterygota</taxon>
        <taxon>Neoptera</taxon>
        <taxon>Paraneoptera</taxon>
        <taxon>Hemiptera</taxon>
        <taxon>Heteroptera</taxon>
        <taxon>Panheteroptera</taxon>
        <taxon>Cimicomorpha</taxon>
        <taxon>Miridae</taxon>
        <taxon>Dicyphina</taxon>
        <taxon>Nesidiocoris</taxon>
    </lineage>
</organism>
<dbReference type="PROSITE" id="PS00109">
    <property type="entry name" value="PROTEIN_KINASE_TYR"/>
    <property type="match status" value="1"/>
</dbReference>
<evidence type="ECO:0000313" key="20">
    <source>
        <dbReference type="EMBL" id="BET00978.1"/>
    </source>
</evidence>
<proteinExistence type="inferred from homology"/>
<comment type="catalytic activity">
    <reaction evidence="14 16">
        <text>L-tyrosyl-[protein] + ATP = O-phospho-L-tyrosyl-[protein] + ADP + H(+)</text>
        <dbReference type="Rhea" id="RHEA:10596"/>
        <dbReference type="Rhea" id="RHEA-COMP:10136"/>
        <dbReference type="Rhea" id="RHEA-COMP:20101"/>
        <dbReference type="ChEBI" id="CHEBI:15378"/>
        <dbReference type="ChEBI" id="CHEBI:30616"/>
        <dbReference type="ChEBI" id="CHEBI:46858"/>
        <dbReference type="ChEBI" id="CHEBI:61978"/>
        <dbReference type="ChEBI" id="CHEBI:456216"/>
        <dbReference type="EC" id="2.7.10.1"/>
    </reaction>
</comment>
<evidence type="ECO:0000256" key="13">
    <source>
        <dbReference type="ARBA" id="ARBA00023180"/>
    </source>
</evidence>
<evidence type="ECO:0000256" key="10">
    <source>
        <dbReference type="ARBA" id="ARBA00023136"/>
    </source>
</evidence>
<feature type="domain" description="Fibronectin type-III" evidence="19">
    <location>
        <begin position="1150"/>
        <end position="1248"/>
    </location>
</feature>
<dbReference type="SUPFAM" id="SSF56112">
    <property type="entry name" value="Protein kinase-like (PK-like)"/>
    <property type="match status" value="1"/>
</dbReference>
<evidence type="ECO:0000256" key="11">
    <source>
        <dbReference type="ARBA" id="ARBA00023137"/>
    </source>
</evidence>
<gene>
    <name evidence="20" type="ORF">NTJ_13791</name>
</gene>
<dbReference type="PANTHER" id="PTHR24416">
    <property type="entry name" value="TYROSINE-PROTEIN KINASE RECEPTOR"/>
    <property type="match status" value="1"/>
</dbReference>
<evidence type="ECO:0000259" key="18">
    <source>
        <dbReference type="PROSITE" id="PS50011"/>
    </source>
</evidence>
<keyword evidence="13" id="KW-0325">Glycoprotein</keyword>
<accession>A0ABN7B9B9</accession>
<evidence type="ECO:0000313" key="21">
    <source>
        <dbReference type="Proteomes" id="UP001307889"/>
    </source>
</evidence>
<evidence type="ECO:0000256" key="5">
    <source>
        <dbReference type="ARBA" id="ARBA00022737"/>
    </source>
</evidence>
<keyword evidence="6 15" id="KW-0547">Nucleotide-binding</keyword>
<dbReference type="PROSITE" id="PS50011">
    <property type="entry name" value="PROTEIN_KINASE_DOM"/>
    <property type="match status" value="1"/>
</dbReference>
<dbReference type="Gene3D" id="2.120.10.30">
    <property type="entry name" value="TolB, C-terminal domain"/>
    <property type="match status" value="3"/>
</dbReference>
<dbReference type="GO" id="GO:0016301">
    <property type="term" value="F:kinase activity"/>
    <property type="evidence" value="ECO:0007669"/>
    <property type="project" value="UniProtKB-KW"/>
</dbReference>
<feature type="domain" description="Fibronectin type-III" evidence="19">
    <location>
        <begin position="1555"/>
        <end position="1662"/>
    </location>
</feature>
<evidence type="ECO:0000256" key="8">
    <source>
        <dbReference type="ARBA" id="ARBA00022840"/>
    </source>
</evidence>
<comment type="subcellular location">
    <subcellularLocation>
        <location evidence="1">Membrane</location>
        <topology evidence="1">Single-pass membrane protein</topology>
    </subcellularLocation>
</comment>
<keyword evidence="4 16" id="KW-0812">Transmembrane</keyword>
<feature type="domain" description="Fibronectin type-III" evidence="19">
    <location>
        <begin position="667"/>
        <end position="767"/>
    </location>
</feature>
<name>A0ABN7B9B9_9HEMI</name>
<feature type="domain" description="Fibronectin type-III" evidence="19">
    <location>
        <begin position="1879"/>
        <end position="1988"/>
    </location>
</feature>
<feature type="domain" description="Fibronectin type-III" evidence="19">
    <location>
        <begin position="1666"/>
        <end position="1778"/>
    </location>
</feature>
<evidence type="ECO:0000256" key="9">
    <source>
        <dbReference type="ARBA" id="ARBA00022989"/>
    </source>
</evidence>
<evidence type="ECO:0000256" key="14">
    <source>
        <dbReference type="ARBA" id="ARBA00051243"/>
    </source>
</evidence>
<evidence type="ECO:0000256" key="17">
    <source>
        <dbReference type="SAM" id="Phobius"/>
    </source>
</evidence>
<comment type="similarity">
    <text evidence="16">Belongs to the protein kinase superfamily. Tyr protein kinase family. Insulin receptor subfamily.</text>
</comment>
<dbReference type="InterPro" id="IPR008266">
    <property type="entry name" value="Tyr_kinase_AS"/>
</dbReference>
<dbReference type="Pfam" id="PF07714">
    <property type="entry name" value="PK_Tyr_Ser-Thr"/>
    <property type="match status" value="1"/>
</dbReference>
<evidence type="ECO:0000256" key="1">
    <source>
        <dbReference type="ARBA" id="ARBA00004167"/>
    </source>
</evidence>
<dbReference type="Proteomes" id="UP001307889">
    <property type="component" value="Chromosome 12"/>
</dbReference>
<dbReference type="SUPFAM" id="SSF49265">
    <property type="entry name" value="Fibronectin type III"/>
    <property type="match status" value="5"/>
</dbReference>
<dbReference type="InterPro" id="IPR017441">
    <property type="entry name" value="Protein_kinase_ATP_BS"/>
</dbReference>
<dbReference type="Pfam" id="PF00041">
    <property type="entry name" value="fn3"/>
    <property type="match status" value="3"/>
</dbReference>
<evidence type="ECO:0000256" key="3">
    <source>
        <dbReference type="ARBA" id="ARBA00022679"/>
    </source>
</evidence>
<keyword evidence="11" id="KW-0829">Tyrosine-protein kinase</keyword>
<keyword evidence="9 17" id="KW-1133">Transmembrane helix</keyword>
<dbReference type="InterPro" id="IPR003961">
    <property type="entry name" value="FN3_dom"/>
</dbReference>
<evidence type="ECO:0000256" key="12">
    <source>
        <dbReference type="ARBA" id="ARBA00023170"/>
    </source>
</evidence>
<dbReference type="InterPro" id="IPR011042">
    <property type="entry name" value="6-blade_b-propeller_TolB-like"/>
</dbReference>
<dbReference type="InterPro" id="IPR000033">
    <property type="entry name" value="LDLR_classB_rpt"/>
</dbReference>
<evidence type="ECO:0000256" key="15">
    <source>
        <dbReference type="PROSITE-ProRule" id="PRU10141"/>
    </source>
</evidence>
<evidence type="ECO:0000256" key="16">
    <source>
        <dbReference type="RuleBase" id="RU000312"/>
    </source>
</evidence>
<dbReference type="PRINTS" id="PR00109">
    <property type="entry name" value="TYRKINASE"/>
</dbReference>
<dbReference type="Gene3D" id="1.10.510.10">
    <property type="entry name" value="Transferase(Phosphotransferase) domain 1"/>
    <property type="match status" value="1"/>
</dbReference>
<dbReference type="InterPro" id="IPR001245">
    <property type="entry name" value="Ser-Thr/Tyr_kinase_cat_dom"/>
</dbReference>
<dbReference type="PROSITE" id="PS50853">
    <property type="entry name" value="FN3"/>
    <property type="match status" value="6"/>
</dbReference>
<keyword evidence="7 20" id="KW-0418">Kinase</keyword>
<keyword evidence="2 16" id="KW-0597">Phosphoprotein</keyword>
<evidence type="ECO:0000256" key="6">
    <source>
        <dbReference type="ARBA" id="ARBA00022741"/>
    </source>
</evidence>
<dbReference type="InterPro" id="IPR013783">
    <property type="entry name" value="Ig-like_fold"/>
</dbReference>
<evidence type="ECO:0000256" key="7">
    <source>
        <dbReference type="ARBA" id="ARBA00022777"/>
    </source>
</evidence>
<dbReference type="SUPFAM" id="SSF63825">
    <property type="entry name" value="YWTD domain"/>
    <property type="match status" value="3"/>
</dbReference>
<dbReference type="InterPro" id="IPR002011">
    <property type="entry name" value="Tyr_kinase_rcpt_2_CS"/>
</dbReference>
<protein>
    <recommendedName>
        <fullName evidence="16">Tyrosine-protein kinase receptor</fullName>
        <ecNumber evidence="16">2.7.10.1</ecNumber>
    </recommendedName>
</protein>
<dbReference type="SMART" id="SM00219">
    <property type="entry name" value="TyrKc"/>
    <property type="match status" value="1"/>
</dbReference>
<dbReference type="EC" id="2.7.10.1" evidence="16"/>
<dbReference type="SMART" id="SM00060">
    <property type="entry name" value="FN3"/>
    <property type="match status" value="8"/>
</dbReference>
<dbReference type="EMBL" id="AP028920">
    <property type="protein sequence ID" value="BET00978.1"/>
    <property type="molecule type" value="Genomic_DNA"/>
</dbReference>
<keyword evidence="12 16" id="KW-0675">Receptor</keyword>
<reference evidence="20 21" key="1">
    <citation type="submission" date="2023-09" db="EMBL/GenBank/DDBJ databases">
        <title>Nesidiocoris tenuis whole genome shotgun sequence.</title>
        <authorList>
            <person name="Shibata T."/>
            <person name="Shimoda M."/>
            <person name="Kobayashi T."/>
            <person name="Uehara T."/>
        </authorList>
    </citation>
    <scope>NUCLEOTIDE SEQUENCE [LARGE SCALE GENOMIC DNA]</scope>
    <source>
        <strain evidence="20 21">Japan</strain>
    </source>
</reference>
<keyword evidence="8 15" id="KW-0067">ATP-binding</keyword>
<keyword evidence="10 17" id="KW-0472">Membrane</keyword>
<feature type="binding site" evidence="15">
    <location>
        <position position="2120"/>
    </location>
    <ligand>
        <name>ATP</name>
        <dbReference type="ChEBI" id="CHEBI:30616"/>
    </ligand>
</feature>
<sequence>MLFLTNLHNLFPAQIAQPHVEGPRMRCSRPFLAVAASPRPVKLSRLSLAVATLVLSDGMESKLTSCCYIVLQALVLVTTSPESDFACRLQCPLQNQTGDILYEVGCGPDCKISQCLKGCSLWEKALEASCQAVCNGTQELVPPRELYCVMGCNDALNRYLQNLKEELGRPPAPALVADSLTPTSLKLEWDRNRYPELTTVIQWSLAGDDDGDQSDDGDQHAQLTNNWQYAANQSWSVPGQILVGGLRPYTNYRFRVILLAQGSELTSSEPSLVIGTLAGGLPTGPPSLLRAAATDPTRVSVSWSRGAAPNGPVLSYVVSIDELPVGYKAHKDIPATEKKEFYIFQGLLPSRNYTVSVAMRNAVGVGPPATTVVTTPPLSQVKGPEKTILILGAHHSVFSQAADMLDDPVVIYRTNERIRGVAVHLRMGLLFVSDSTGRILVTSSREHRRPRVVLEKQGPDFVPHSLSVDWLNNQLYILAQLSNNRWQVTRCELDGSGMTVAVAGLLDKPLHVEVDPYNGYLFWVIEGHARGGLYRLDTAHISNGIRHEVKPELILQNPNLGAFTVDHTNFRILVSSHAKNTVLAVSLDGKEVADLRHNTQSPQFMRVLSLTMANGLLYWTNGELVLTEEYHNGKDSYFHNVIIPDSSDPGYVSIGVDLPSAQPVPSPINPPTGIQAIMGAGHIRASWNSPHLLGGQGKGAWQNWTYQLSVEDVETKKVTLLEGINDTRALVKGGLRSAQEYKLRVAATTSAGVGPWSGTFIGRTLSEQGTAARLVWASSTSGLIVSDLAAETLSTYLYREHFQDDQGGVEHITDIAWHKNILYLVTNTSKVLWYDINSREHGRIPLVTSVGSIAVDWVGNKLYWSSPKQQLLTRGNLDGSDQEPLPILTVAKELNIDSEGAYIYWSTGHAVECARLNGKQRRIYYPAELFSGKQVMGLTLDLTARQVFWVVRNYEGSTLFKANMANGLNSDIAMEKVSLIQNHDILGPLVYLDRRLVWVRDDRQAVIGDLSGSNSALLASPSLTDLSVLAVIDHSLHVMSKFEDDLEPQAIPAAVEVSTLKVVGNHRDFNLTWGPVTNVNVGQVFYELKVTTSHQKEILIETTEPSWTFPEGNVPPPYSRLDVTLRAYTFWGGSSAITSCLYSPQTSPSHPSHPRVFVNVLPSRVTEVVFRWDPPASPNGLIIGYKVVCWLDGSDSFLCNARDLGPDDLSLVTHEVPFNATAFFQVRACTASGCGPMTSAVIARTDKPNPVPQLLMFTNSSLSLIDVDRGTNVTLAQLSAPVSDAAYVPEAVYWLDDSAQVIVRAHSHTSTKHRIFALNGTGSGLAVDWVANMLYWSESSPNTGESEIRSLDLTYFEKTHKIRVETVITRPHPISTIQISPSQSIIYWYEEYSNRSSALWKGSINGKNVQPFFGIPSRKRYNRRWGRGICTCPDDPHPAPSFAIDHLSSALVWTDLTTKRLVASDFEGCGCTILIENASFNSTGLPPTSITTDQNSIYWTNNSENTLYSIAKSELENYAPVHISKEEIRGVSMILSYGSHLLPYPNLKCLIPSRPAYPPILIEKNSHSIVLRLTPSEVLQSCGNSSRPSPVFTVYYNLADSMCSSNHSECSSLVTMDTVFEVPNLNSYSDYVFMVSETNSFTEKANIRPELSIPVVFQTAPGAPSPPENVAVQVLSPTALLISWEPPHQINSGSVFYEVHWTSEDLVEGSKHKGEQKVEPSSSSYESTLAVPDSNVVSTRIFRLLPSVLYLIWVRAYSENGEAYSEGPHFEVRMFPEPNNLTLVNATAYSLEMSWQRDPDLPYVRHDLEFVDGSTGDWDYLQPVNASEDGVYIYVMDNLKPRTVFTYRMKIIYLDQSVPFFWPVDTRFVFKTLGDRPSRPGSPVIHHLSKDVAQLAWDPSKDNGSPIHYYQLDGMNEDELSQEQVRRSVSNSTQEEPWSLFYQGTDNFWVLSSLDVRKHYRFRVRAFNDYGWSDYSESSGSFDLTRAALLHQEITIILWLLTPAAIILTIFIFMCGLYRHEKTKKWGNGSIAHVSSSRNKGPDVELASLRQIPRWSTHIQSSNVLYAAGNLASVDSLPHLRRDQITLTKFLGSGAFGEVFEGLARSLPDSSKDVTRVAVKTLRKGANDNEKEEFLKEAQLMSNFRHPHILQLLGVCLDNDPHFIIMELMEGGDLLSYLRASRPLLKLEDGLKLLDLVSMCVDVARGCCYLEEMHFVHRDLACRNCLVSSRLRTERLVKIGDFGLARDIYKNDYYRKEGEGLLPVRWMAPESLVDGVFTSQSDVWSFGVLLWEIMSLGQQPYPARNNLEVLNYVRIGGRLGRPTNSDAELYDLMTKCWSFFPAERPTFKYCLEILEGILSHTANVPLTTCGLPNGVTRQSSNSKSAEMAVPKYLELLYEAEAAAEVRAATSNGEGYEVPRSLEANGGHLGISSKSNQLLSCQGSNLLPPDFEEAFRLLPPSPTSPGPS</sequence>
<dbReference type="InterPro" id="IPR011009">
    <property type="entry name" value="Kinase-like_dom_sf"/>
</dbReference>
<dbReference type="SMART" id="SM00135">
    <property type="entry name" value="LY"/>
    <property type="match status" value="6"/>
</dbReference>
<dbReference type="InterPro" id="IPR050122">
    <property type="entry name" value="RTK"/>
</dbReference>
<evidence type="ECO:0000256" key="2">
    <source>
        <dbReference type="ARBA" id="ARBA00022553"/>
    </source>
</evidence>